<dbReference type="RefSeq" id="WP_136961832.1">
    <property type="nucleotide sequence ID" value="NZ_CP039690.1"/>
</dbReference>
<dbReference type="KEGG" id="pstg:E8M01_20475"/>
<evidence type="ECO:0000256" key="2">
    <source>
        <dbReference type="ARBA" id="ARBA00008784"/>
    </source>
</evidence>
<sequence>MPVPTHIFDPPFNIVRASHVALDVTDLAKSRAFYEGAIGLHVEDADGSAVYLRGVEERQHHSLVLRQADGASCRRMGFKLGTEADLDKAAAHFAKLGLKHDFVTAPYQGRTLHVTDPAGMPLEFVATMEKREILLQQYDRYRGVRPQRLDHFNVFAPEVQASLDFYASLGFRLTEYAEEDGPNGRIAAGWMHRKGNVHDLAFTNGAGPRLHHFCYWTPTALDIIHLCDVMATTGYLPNMERGPGRHGISNAFFLYVRDPDGHRLELYTSDYHTMDPDHEPIRWSLRDPRRQTLWGSPAPRSWFEEGTPFHGTTPRDAAFAANVVIAS</sequence>
<dbReference type="GO" id="GO:0008198">
    <property type="term" value="F:ferrous iron binding"/>
    <property type="evidence" value="ECO:0007669"/>
    <property type="project" value="InterPro"/>
</dbReference>
<evidence type="ECO:0000256" key="4">
    <source>
        <dbReference type="ARBA" id="ARBA00022797"/>
    </source>
</evidence>
<evidence type="ECO:0000256" key="1">
    <source>
        <dbReference type="ARBA" id="ARBA00001954"/>
    </source>
</evidence>
<evidence type="ECO:0000256" key="7">
    <source>
        <dbReference type="ARBA" id="ARBA00023004"/>
    </source>
</evidence>
<keyword evidence="5 8" id="KW-0223">Dioxygenase</keyword>
<evidence type="ECO:0000256" key="8">
    <source>
        <dbReference type="RuleBase" id="RU000683"/>
    </source>
</evidence>
<dbReference type="PROSITE" id="PS00082">
    <property type="entry name" value="EXTRADIOL_DIOXYGENAS"/>
    <property type="match status" value="1"/>
</dbReference>
<dbReference type="GO" id="GO:0008687">
    <property type="term" value="F:3,4-dihydroxyphenylacetate 2,3-dioxygenase activity"/>
    <property type="evidence" value="ECO:0007669"/>
    <property type="project" value="UniProtKB-EC"/>
</dbReference>
<keyword evidence="11" id="KW-1185">Reference proteome</keyword>
<evidence type="ECO:0000259" key="9">
    <source>
        <dbReference type="PROSITE" id="PS51819"/>
    </source>
</evidence>
<keyword evidence="7 8" id="KW-0408">Iron</keyword>
<dbReference type="Proteomes" id="UP000298781">
    <property type="component" value="Chromosome"/>
</dbReference>
<accession>A0A4D7AYJ1</accession>
<dbReference type="PROSITE" id="PS51819">
    <property type="entry name" value="VOC"/>
    <property type="match status" value="2"/>
</dbReference>
<evidence type="ECO:0000256" key="6">
    <source>
        <dbReference type="ARBA" id="ARBA00023002"/>
    </source>
</evidence>
<dbReference type="InterPro" id="IPR000486">
    <property type="entry name" value="Xdiol_ring_cleave_dOase_1/2"/>
</dbReference>
<dbReference type="InterPro" id="IPR037523">
    <property type="entry name" value="VOC_core"/>
</dbReference>
<feature type="domain" description="VOC" evidence="9">
    <location>
        <begin position="16"/>
        <end position="127"/>
    </location>
</feature>
<comment type="cofactor">
    <cofactor evidence="1 8">
        <name>Fe(2+)</name>
        <dbReference type="ChEBI" id="CHEBI:29033"/>
    </cofactor>
</comment>
<dbReference type="SUPFAM" id="SSF54593">
    <property type="entry name" value="Glyoxalase/Bleomycin resistance protein/Dihydroxybiphenyl dioxygenase"/>
    <property type="match status" value="1"/>
</dbReference>
<keyword evidence="6 8" id="KW-0560">Oxidoreductase</keyword>
<dbReference type="EC" id="1.13.11.15" evidence="10"/>
<dbReference type="Pfam" id="PF00903">
    <property type="entry name" value="Glyoxalase"/>
    <property type="match status" value="2"/>
</dbReference>
<gene>
    <name evidence="10" type="primary">hpaD</name>
    <name evidence="10" type="ORF">E8M01_20475</name>
</gene>
<dbReference type="NCBIfam" id="TIGR02295">
    <property type="entry name" value="HpaD"/>
    <property type="match status" value="1"/>
</dbReference>
<proteinExistence type="inferred from homology"/>
<dbReference type="AlphaFoldDB" id="A0A4D7AYJ1"/>
<protein>
    <submittedName>
        <fullName evidence="10">3,4-dihydroxyphenylacetate 2,3-dioxygenase</fullName>
        <ecNumber evidence="10">1.13.11.15</ecNumber>
    </submittedName>
</protein>
<feature type="domain" description="VOC" evidence="9">
    <location>
        <begin position="148"/>
        <end position="269"/>
    </location>
</feature>
<keyword evidence="4 8" id="KW-0058">Aromatic hydrocarbons catabolism</keyword>
<name>A0A4D7AYJ1_9HYPH</name>
<reference evidence="10 11" key="1">
    <citation type="submission" date="2019-04" db="EMBL/GenBank/DDBJ databases">
        <title>Phreatobacter aquaticus sp. nov.</title>
        <authorList>
            <person name="Choi A."/>
        </authorList>
    </citation>
    <scope>NUCLEOTIDE SEQUENCE [LARGE SCALE GENOMIC DNA]</scope>
    <source>
        <strain evidence="10 11">KCTC 52518</strain>
    </source>
</reference>
<dbReference type="InterPro" id="IPR050383">
    <property type="entry name" value="GlyoxalaseI/FosfomycinResist"/>
</dbReference>
<evidence type="ECO:0000256" key="5">
    <source>
        <dbReference type="ARBA" id="ARBA00022964"/>
    </source>
</evidence>
<dbReference type="InterPro" id="IPR004360">
    <property type="entry name" value="Glyas_Fos-R_dOase_dom"/>
</dbReference>
<dbReference type="InterPro" id="IPR011981">
    <property type="entry name" value="DHPA_dOase_Mn/Fe"/>
</dbReference>
<keyword evidence="3" id="KW-0479">Metal-binding</keyword>
<comment type="similarity">
    <text evidence="2 8">Belongs to the extradiol ring-cleavage dioxygenase family.</text>
</comment>
<dbReference type="PANTHER" id="PTHR21366">
    <property type="entry name" value="GLYOXALASE FAMILY PROTEIN"/>
    <property type="match status" value="1"/>
</dbReference>
<organism evidence="10 11">
    <name type="scientific">Phreatobacter stygius</name>
    <dbReference type="NCBI Taxonomy" id="1940610"/>
    <lineage>
        <taxon>Bacteria</taxon>
        <taxon>Pseudomonadati</taxon>
        <taxon>Pseudomonadota</taxon>
        <taxon>Alphaproteobacteria</taxon>
        <taxon>Hyphomicrobiales</taxon>
        <taxon>Phreatobacteraceae</taxon>
        <taxon>Phreatobacter</taxon>
    </lineage>
</organism>
<evidence type="ECO:0000256" key="3">
    <source>
        <dbReference type="ARBA" id="ARBA00022723"/>
    </source>
</evidence>
<dbReference type="OrthoDB" id="9803142at2"/>
<evidence type="ECO:0000313" key="11">
    <source>
        <dbReference type="Proteomes" id="UP000298781"/>
    </source>
</evidence>
<dbReference type="Gene3D" id="3.10.180.10">
    <property type="entry name" value="2,3-Dihydroxybiphenyl 1,2-Dioxygenase, domain 1"/>
    <property type="match status" value="2"/>
</dbReference>
<dbReference type="InterPro" id="IPR029068">
    <property type="entry name" value="Glyas_Bleomycin-R_OHBP_Dase"/>
</dbReference>
<evidence type="ECO:0000313" key="10">
    <source>
        <dbReference type="EMBL" id="QCI66389.1"/>
    </source>
</evidence>
<dbReference type="EMBL" id="CP039690">
    <property type="protein sequence ID" value="QCI66389.1"/>
    <property type="molecule type" value="Genomic_DNA"/>
</dbReference>